<sequence>MFHFSNRQVLLKPVKSCPYSINQTWH</sequence>
<protein>
    <submittedName>
        <fullName evidence="1">Uncharacterized protein</fullName>
    </submittedName>
</protein>
<organism evidence="1">
    <name type="scientific">Arundo donax</name>
    <name type="common">Giant reed</name>
    <name type="synonym">Donax arundinaceus</name>
    <dbReference type="NCBI Taxonomy" id="35708"/>
    <lineage>
        <taxon>Eukaryota</taxon>
        <taxon>Viridiplantae</taxon>
        <taxon>Streptophyta</taxon>
        <taxon>Embryophyta</taxon>
        <taxon>Tracheophyta</taxon>
        <taxon>Spermatophyta</taxon>
        <taxon>Magnoliopsida</taxon>
        <taxon>Liliopsida</taxon>
        <taxon>Poales</taxon>
        <taxon>Poaceae</taxon>
        <taxon>PACMAD clade</taxon>
        <taxon>Arundinoideae</taxon>
        <taxon>Arundineae</taxon>
        <taxon>Arundo</taxon>
    </lineage>
</organism>
<reference evidence="1" key="2">
    <citation type="journal article" date="2015" name="Data Brief">
        <title>Shoot transcriptome of the giant reed, Arundo donax.</title>
        <authorList>
            <person name="Barrero R.A."/>
            <person name="Guerrero F.D."/>
            <person name="Moolhuijzen P."/>
            <person name="Goolsby J.A."/>
            <person name="Tidwell J."/>
            <person name="Bellgard S.E."/>
            <person name="Bellgard M.I."/>
        </authorList>
    </citation>
    <scope>NUCLEOTIDE SEQUENCE</scope>
    <source>
        <tissue evidence="1">Shoot tissue taken approximately 20 cm above the soil surface</tissue>
    </source>
</reference>
<reference evidence="1" key="1">
    <citation type="submission" date="2014-09" db="EMBL/GenBank/DDBJ databases">
        <authorList>
            <person name="Magalhaes I.L.F."/>
            <person name="Oliveira U."/>
            <person name="Santos F.R."/>
            <person name="Vidigal T.H.D.A."/>
            <person name="Brescovit A.D."/>
            <person name="Santos A.J."/>
        </authorList>
    </citation>
    <scope>NUCLEOTIDE SEQUENCE</scope>
    <source>
        <tissue evidence="1">Shoot tissue taken approximately 20 cm above the soil surface</tissue>
    </source>
</reference>
<evidence type="ECO:0000313" key="1">
    <source>
        <dbReference type="EMBL" id="JAD55377.1"/>
    </source>
</evidence>
<dbReference type="AlphaFoldDB" id="A0A0A9B7W1"/>
<accession>A0A0A9B7W1</accession>
<proteinExistence type="predicted"/>
<dbReference type="EMBL" id="GBRH01242518">
    <property type="protein sequence ID" value="JAD55377.1"/>
    <property type="molecule type" value="Transcribed_RNA"/>
</dbReference>
<name>A0A0A9B7W1_ARUDO</name>